<organism evidence="2 3">
    <name type="scientific">Sphingomonas japonica</name>
    <dbReference type="NCBI Taxonomy" id="511662"/>
    <lineage>
        <taxon>Bacteria</taxon>
        <taxon>Pseudomonadati</taxon>
        <taxon>Pseudomonadota</taxon>
        <taxon>Alphaproteobacteria</taxon>
        <taxon>Sphingomonadales</taxon>
        <taxon>Sphingomonadaceae</taxon>
        <taxon>Sphingomonas</taxon>
    </lineage>
</organism>
<name>A0ABX0U1P3_9SPHN</name>
<evidence type="ECO:0000313" key="3">
    <source>
        <dbReference type="Proteomes" id="UP000788153"/>
    </source>
</evidence>
<evidence type="ECO:0000313" key="2">
    <source>
        <dbReference type="EMBL" id="NIJ23302.1"/>
    </source>
</evidence>
<dbReference type="InterPro" id="IPR009579">
    <property type="entry name" value="DUF1192"/>
</dbReference>
<dbReference type="EMBL" id="JAASQP010000001">
    <property type="protein sequence ID" value="NIJ23302.1"/>
    <property type="molecule type" value="Genomic_DNA"/>
</dbReference>
<gene>
    <name evidence="2" type="ORF">FHT01_000844</name>
</gene>
<feature type="region of interest" description="Disordered" evidence="1">
    <location>
        <begin position="1"/>
        <end position="20"/>
    </location>
</feature>
<accession>A0ABX0U1P3</accession>
<evidence type="ECO:0000256" key="1">
    <source>
        <dbReference type="SAM" id="MobiDB-lite"/>
    </source>
</evidence>
<dbReference type="Proteomes" id="UP000788153">
    <property type="component" value="Unassembled WGS sequence"/>
</dbReference>
<protein>
    <submittedName>
        <fullName evidence="2">Uncharacterized small protein (DUF1192 family)</fullName>
    </submittedName>
</protein>
<dbReference type="Pfam" id="PF06698">
    <property type="entry name" value="DUF1192"/>
    <property type="match status" value="1"/>
</dbReference>
<reference evidence="2 3" key="1">
    <citation type="submission" date="2020-03" db="EMBL/GenBank/DDBJ databases">
        <title>Genomic Encyclopedia of Type Strains, Phase IV (KMG-IV): sequencing the most valuable type-strain genomes for metagenomic binning, comparative biology and taxonomic classification.</title>
        <authorList>
            <person name="Goeker M."/>
        </authorList>
    </citation>
    <scope>NUCLEOTIDE SEQUENCE [LARGE SCALE GENOMIC DNA]</scope>
    <source>
        <strain evidence="2 3">DSM 22753</strain>
    </source>
</reference>
<comment type="caution">
    <text evidence="2">The sequence shown here is derived from an EMBL/GenBank/DDBJ whole genome shotgun (WGS) entry which is preliminary data.</text>
</comment>
<proteinExistence type="predicted"/>
<keyword evidence="3" id="KW-1185">Reference proteome</keyword>
<sequence>MPRAFDLRHMDADDSLPRRSNDPLPLLIAQDLAPLSVEECEARIAALEAEVARTRTHLQRAVNHRATADALFRQ</sequence>